<feature type="compositionally biased region" description="Low complexity" evidence="4">
    <location>
        <begin position="403"/>
        <end position="413"/>
    </location>
</feature>
<sequence length="1028" mass="113385">MGGRQHLFLDSAFRVTGAAGFLGANVVLEALKAGYRVRGSVRKESQVKQLESYFGPEFGSQAEFVIVPDITKSSAYDGLLSGVSYVFHVASPLAPPSTNWKEDHINPAVNGTVAILEAANETKSVKKCILTGSIADLIPWPDWPAPEEAVTEDHNYDLDVSPDLDFKVSFAAYRASKLLAAKAARDFFAQQKPHYGIVSLHPTFIFGHHLLQTSPEDISGSRAMLWASLKGPDQRVPMLNHVHVTDVAQAHIKALDPSITGYQKFILSAEPGFSDWDEALRHLCNTAAMASDSDPPTSLAELPLDVLTNCIIPHLDATSFMALCRTCKAFYDPSFRQDPSFWRIAAQSTFRIAERPAKVADGAHWQKLYRNLMHNTRAYTWGENSRGALGQEDPDEDPPAPPRRGMLRGMRGPIMRRGRPPAARQIDQRPYPFEMFESKDLGIIADLQCGGWSTTLLTSKGVLYSVGAIDGLTFTADQARVLAPLKYPAGFPRSIDRYDPSTAIKQFSSGRSHILGLSDSGKIWSWHSMNEPAWNIAFAERDISEKTQVYGETSHLHRNQSISLGSGSVRRVVGGWSVSSAYINGTGIVLWSPANRKHYGSDIGKDTLIVQHTVPVPKTNYVRPARSARDADDAARELGQTIGEVINHVILEHFVLFVTDLGKFFTARMSWNEGDTTGHVEDIVELVALRADQDTVQRRAQKLDVQGAFRSFAAFKNDGEVITGTQDYLAACWDLRLSNEIPDAANLKRIPALQNSGVISIAFGDYHYHALHSNGTITSYGREPKRCGALGLGGHGEAESRLRGLVQIGDTRALCQHGYTTGRKILFNDVNRQWIKFLSSGGVDVAEAQERIRMTIQNATALGELSEWIEQQGSDWDKEPGIAAADEDGLGTHYALSVAAAGWHSGALVLVNDELSKKLEESCLLKEGESDFSKVSRILPNLLRWARDAVLGADCTNSLKTFGPNPSEFNAPWNHGAAAEEGVWYKWARDRFPRLELSNGEQMPGSDDVPFDQWKYPRPNFVLDQDFE</sequence>
<dbReference type="AlphaFoldDB" id="A0A0G2EE23"/>
<gene>
    <name evidence="6" type="ORF">UCDDS831_g04500</name>
</gene>
<proteinExistence type="inferred from homology"/>
<evidence type="ECO:0000256" key="3">
    <source>
        <dbReference type="PROSITE-ProRule" id="PRU00235"/>
    </source>
</evidence>
<dbReference type="InterPro" id="IPR036291">
    <property type="entry name" value="NAD(P)-bd_dom_sf"/>
</dbReference>
<protein>
    <submittedName>
        <fullName evidence="6">Putative regulator of chromosome condensation rcc1</fullName>
    </submittedName>
</protein>
<evidence type="ECO:0000256" key="1">
    <source>
        <dbReference type="ARBA" id="ARBA00023002"/>
    </source>
</evidence>
<evidence type="ECO:0000256" key="4">
    <source>
        <dbReference type="SAM" id="MobiDB-lite"/>
    </source>
</evidence>
<evidence type="ECO:0000313" key="7">
    <source>
        <dbReference type="Proteomes" id="UP000034182"/>
    </source>
</evidence>
<feature type="region of interest" description="Disordered" evidence="4">
    <location>
        <begin position="384"/>
        <end position="424"/>
    </location>
</feature>
<dbReference type="SUPFAM" id="SSF81383">
    <property type="entry name" value="F-box domain"/>
    <property type="match status" value="1"/>
</dbReference>
<dbReference type="PROSITE" id="PS50012">
    <property type="entry name" value="RCC1_3"/>
    <property type="match status" value="1"/>
</dbReference>
<dbReference type="PANTHER" id="PTHR10366:SF812">
    <property type="entry name" value="VPS9 DOMAIN-CONTAINING PROTEIN"/>
    <property type="match status" value="1"/>
</dbReference>
<reference evidence="6 7" key="2">
    <citation type="submission" date="2015-05" db="EMBL/GenBank/DDBJ databases">
        <title>Distinctive expansion of gene families associated with plant cell wall degradation and secondary metabolism in the genomes of grapevine trunk pathogens.</title>
        <authorList>
            <person name="Lawrence D.P."/>
            <person name="Travadon R."/>
            <person name="Rolshausen P.E."/>
            <person name="Baumgartner K."/>
        </authorList>
    </citation>
    <scope>NUCLEOTIDE SEQUENCE [LARGE SCALE GENOMIC DNA]</scope>
    <source>
        <strain evidence="6">DS831</strain>
    </source>
</reference>
<feature type="repeat" description="RCC1" evidence="3">
    <location>
        <begin position="376"/>
        <end position="460"/>
    </location>
</feature>
<name>A0A0G2EE23_9PEZI</name>
<dbReference type="InterPro" id="IPR001509">
    <property type="entry name" value="Epimerase_deHydtase"/>
</dbReference>
<dbReference type="InterPro" id="IPR050425">
    <property type="entry name" value="NAD(P)_dehydrat-like"/>
</dbReference>
<dbReference type="Proteomes" id="UP000034182">
    <property type="component" value="Unassembled WGS sequence"/>
</dbReference>
<dbReference type="InterPro" id="IPR000408">
    <property type="entry name" value="Reg_chr_condens"/>
</dbReference>
<dbReference type="InterPro" id="IPR009091">
    <property type="entry name" value="RCC1/BLIP-II"/>
</dbReference>
<accession>A0A0G2EE23</accession>
<keyword evidence="1" id="KW-0560">Oxidoreductase</keyword>
<dbReference type="Gene3D" id="2.130.10.30">
    <property type="entry name" value="Regulator of chromosome condensation 1/beta-lactamase-inhibitor protein II"/>
    <property type="match status" value="2"/>
</dbReference>
<dbReference type="SUPFAM" id="SSF50985">
    <property type="entry name" value="RCC1/BLIP-II"/>
    <property type="match status" value="1"/>
</dbReference>
<dbReference type="EMBL" id="LAQI01000098">
    <property type="protein sequence ID" value="KKY20724.1"/>
    <property type="molecule type" value="Genomic_DNA"/>
</dbReference>
<dbReference type="Pfam" id="PF01370">
    <property type="entry name" value="Epimerase"/>
    <property type="match status" value="1"/>
</dbReference>
<dbReference type="CDD" id="cd09917">
    <property type="entry name" value="F-box_SF"/>
    <property type="match status" value="1"/>
</dbReference>
<dbReference type="GO" id="GO:0016616">
    <property type="term" value="F:oxidoreductase activity, acting on the CH-OH group of donors, NAD or NADP as acceptor"/>
    <property type="evidence" value="ECO:0007669"/>
    <property type="project" value="TreeGrafter"/>
</dbReference>
<evidence type="ECO:0000256" key="2">
    <source>
        <dbReference type="ARBA" id="ARBA00023445"/>
    </source>
</evidence>
<evidence type="ECO:0000259" key="5">
    <source>
        <dbReference type="Pfam" id="PF01370"/>
    </source>
</evidence>
<dbReference type="InterPro" id="IPR036047">
    <property type="entry name" value="F-box-like_dom_sf"/>
</dbReference>
<dbReference type="Gene3D" id="3.40.50.720">
    <property type="entry name" value="NAD(P)-binding Rossmann-like Domain"/>
    <property type="match status" value="1"/>
</dbReference>
<evidence type="ECO:0000313" key="6">
    <source>
        <dbReference type="EMBL" id="KKY20724.1"/>
    </source>
</evidence>
<reference evidence="6 7" key="1">
    <citation type="submission" date="2015-03" db="EMBL/GenBank/DDBJ databases">
        <authorList>
            <person name="Morales-Cruz A."/>
            <person name="Amrine K.C."/>
            <person name="Cantu D."/>
        </authorList>
    </citation>
    <scope>NUCLEOTIDE SEQUENCE [LARGE SCALE GENOMIC DNA]</scope>
    <source>
        <strain evidence="6">DS831</strain>
    </source>
</reference>
<feature type="domain" description="NAD-dependent epimerase/dehydratase" evidence="5">
    <location>
        <begin position="15"/>
        <end position="256"/>
    </location>
</feature>
<comment type="caution">
    <text evidence="6">The sequence shown here is derived from an EMBL/GenBank/DDBJ whole genome shotgun (WGS) entry which is preliminary data.</text>
</comment>
<comment type="similarity">
    <text evidence="2">Belongs to the NAD(P)-dependent epimerase/dehydratase family. Dihydroflavonol-4-reductase subfamily.</text>
</comment>
<dbReference type="SUPFAM" id="SSF51735">
    <property type="entry name" value="NAD(P)-binding Rossmann-fold domains"/>
    <property type="match status" value="1"/>
</dbReference>
<organism evidence="6 7">
    <name type="scientific">Diplodia seriata</name>
    <dbReference type="NCBI Taxonomy" id="420778"/>
    <lineage>
        <taxon>Eukaryota</taxon>
        <taxon>Fungi</taxon>
        <taxon>Dikarya</taxon>
        <taxon>Ascomycota</taxon>
        <taxon>Pezizomycotina</taxon>
        <taxon>Dothideomycetes</taxon>
        <taxon>Dothideomycetes incertae sedis</taxon>
        <taxon>Botryosphaeriales</taxon>
        <taxon>Botryosphaeriaceae</taxon>
        <taxon>Diplodia</taxon>
    </lineage>
</organism>
<dbReference type="PANTHER" id="PTHR10366">
    <property type="entry name" value="NAD DEPENDENT EPIMERASE/DEHYDRATASE"/>
    <property type="match status" value="1"/>
</dbReference>